<dbReference type="InterPro" id="IPR038330">
    <property type="entry name" value="TspO/MBR-related_sf"/>
</dbReference>
<evidence type="ECO:0000256" key="1">
    <source>
        <dbReference type="ARBA" id="ARBA00004141"/>
    </source>
</evidence>
<evidence type="ECO:0000256" key="3">
    <source>
        <dbReference type="ARBA" id="ARBA00022692"/>
    </source>
</evidence>
<evidence type="ECO:0000256" key="6">
    <source>
        <dbReference type="SAM" id="Phobius"/>
    </source>
</evidence>
<reference evidence="8" key="1">
    <citation type="journal article" date="2016" name="Genome Announc.">
        <title>Revised genome sequence of the purple photosynthetic bacterium Blastochloris viridis.</title>
        <authorList>
            <person name="Liu L.N."/>
            <person name="Faulkner M."/>
            <person name="Liu X."/>
            <person name="Huang F."/>
            <person name="Darby A.C."/>
            <person name="Hall N."/>
        </authorList>
    </citation>
    <scope>NUCLEOTIDE SEQUENCE [LARGE SCALE GENOMIC DNA]</scope>
    <source>
        <strain evidence="8">ATCC 19567 / DSM 133 / F</strain>
    </source>
</reference>
<dbReference type="GO" id="GO:0033013">
    <property type="term" value="P:tetrapyrrole metabolic process"/>
    <property type="evidence" value="ECO:0007669"/>
    <property type="project" value="UniProtKB-ARBA"/>
</dbReference>
<comment type="similarity">
    <text evidence="2">Belongs to the TspO/BZRP family.</text>
</comment>
<keyword evidence="4 6" id="KW-1133">Transmembrane helix</keyword>
<keyword evidence="5 6" id="KW-0472">Membrane</keyword>
<feature type="transmembrane region" description="Helical" evidence="6">
    <location>
        <begin position="138"/>
        <end position="157"/>
    </location>
</feature>
<feature type="transmembrane region" description="Helical" evidence="6">
    <location>
        <begin position="34"/>
        <end position="52"/>
    </location>
</feature>
<dbReference type="GO" id="GO:0016020">
    <property type="term" value="C:membrane"/>
    <property type="evidence" value="ECO:0007669"/>
    <property type="project" value="UniProtKB-SubCell"/>
</dbReference>
<sequence>MQMSGSDHSHAPSQPLVNSKGLGIRNVMMEYESLIALGVFAVICLTAASTGAKYGPDEWYRSIDKPWWIPPNWAFAPAWMLFYTLLAVAGWVAWREGGGSAANPLPAALFVPLALYVLHVITNAVWSPLFFGMHRIDYALIDSAAMWLTLVATIFAFAEVSTLATWLLVIYLGWVTFAFLLNLSVLRLNRDRLPETAPTRH</sequence>
<feature type="transmembrane region" description="Helical" evidence="6">
    <location>
        <begin position="163"/>
        <end position="183"/>
    </location>
</feature>
<dbReference type="FunFam" id="1.20.1260.100:FF:000001">
    <property type="entry name" value="translocator protein 2"/>
    <property type="match status" value="1"/>
</dbReference>
<keyword evidence="8" id="KW-1185">Reference proteome</keyword>
<dbReference type="Proteomes" id="UP000065734">
    <property type="component" value="Chromosome I"/>
</dbReference>
<feature type="transmembrane region" description="Helical" evidence="6">
    <location>
        <begin position="73"/>
        <end position="94"/>
    </location>
</feature>
<evidence type="ECO:0000256" key="5">
    <source>
        <dbReference type="ARBA" id="ARBA00023136"/>
    </source>
</evidence>
<comment type="subcellular location">
    <subcellularLocation>
        <location evidence="1">Membrane</location>
        <topology evidence="1">Multi-pass membrane protein</topology>
    </subcellularLocation>
</comment>
<name>A0A0S4Q2A1_BLAVI</name>
<feature type="transmembrane region" description="Helical" evidence="6">
    <location>
        <begin position="106"/>
        <end position="126"/>
    </location>
</feature>
<evidence type="ECO:0000256" key="2">
    <source>
        <dbReference type="ARBA" id="ARBA00007524"/>
    </source>
</evidence>
<proteinExistence type="inferred from homology"/>
<dbReference type="Gene3D" id="1.20.1260.100">
    <property type="entry name" value="TspO/MBR protein"/>
    <property type="match status" value="1"/>
</dbReference>
<accession>A0A0S4Q2A1</accession>
<dbReference type="InterPro" id="IPR004307">
    <property type="entry name" value="TspO_MBR"/>
</dbReference>
<evidence type="ECO:0000313" key="7">
    <source>
        <dbReference type="EMBL" id="CUU41807.1"/>
    </source>
</evidence>
<dbReference type="CDD" id="cd15904">
    <property type="entry name" value="TSPO_MBR"/>
    <property type="match status" value="1"/>
</dbReference>
<dbReference type="PANTHER" id="PTHR10057:SF0">
    <property type="entry name" value="TRANSLOCATOR PROTEIN"/>
    <property type="match status" value="1"/>
</dbReference>
<evidence type="ECO:0000313" key="8">
    <source>
        <dbReference type="Proteomes" id="UP000065734"/>
    </source>
</evidence>
<keyword evidence="3 6" id="KW-0812">Transmembrane</keyword>
<evidence type="ECO:0000256" key="4">
    <source>
        <dbReference type="ARBA" id="ARBA00022989"/>
    </source>
</evidence>
<dbReference type="EMBL" id="LN907867">
    <property type="protein sequence ID" value="CUU41807.1"/>
    <property type="molecule type" value="Genomic_DNA"/>
</dbReference>
<organism evidence="7 8">
    <name type="scientific">Blastochloris viridis</name>
    <name type="common">Rhodopseudomonas viridis</name>
    <dbReference type="NCBI Taxonomy" id="1079"/>
    <lineage>
        <taxon>Bacteria</taxon>
        <taxon>Pseudomonadati</taxon>
        <taxon>Pseudomonadota</taxon>
        <taxon>Alphaproteobacteria</taxon>
        <taxon>Hyphomicrobiales</taxon>
        <taxon>Blastochloridaceae</taxon>
        <taxon>Blastochloris</taxon>
    </lineage>
</organism>
<dbReference type="PANTHER" id="PTHR10057">
    <property type="entry name" value="PERIPHERAL-TYPE BENZODIAZEPINE RECEPTOR"/>
    <property type="match status" value="1"/>
</dbReference>
<dbReference type="STRING" id="1079.BVIR_1358"/>
<gene>
    <name evidence="7" type="ORF">BVIRIDIS_08030</name>
</gene>
<protein>
    <submittedName>
        <fullName evidence="7">TspO/MBR family protein</fullName>
    </submittedName>
</protein>
<dbReference type="Pfam" id="PF03073">
    <property type="entry name" value="TspO_MBR"/>
    <property type="match status" value="1"/>
</dbReference>
<dbReference type="AlphaFoldDB" id="A0A0S4Q2A1"/>